<organism evidence="1 2">
    <name type="scientific">Larinioides sclopetarius</name>
    <dbReference type="NCBI Taxonomy" id="280406"/>
    <lineage>
        <taxon>Eukaryota</taxon>
        <taxon>Metazoa</taxon>
        <taxon>Ecdysozoa</taxon>
        <taxon>Arthropoda</taxon>
        <taxon>Chelicerata</taxon>
        <taxon>Arachnida</taxon>
        <taxon>Araneae</taxon>
        <taxon>Araneomorphae</taxon>
        <taxon>Entelegynae</taxon>
        <taxon>Araneoidea</taxon>
        <taxon>Araneidae</taxon>
        <taxon>Larinioides</taxon>
    </lineage>
</organism>
<proteinExistence type="predicted"/>
<protein>
    <submittedName>
        <fullName evidence="1">Uncharacterized protein</fullName>
    </submittedName>
</protein>
<reference evidence="1 2" key="1">
    <citation type="submission" date="2024-04" db="EMBL/GenBank/DDBJ databases">
        <authorList>
            <person name="Rising A."/>
            <person name="Reimegard J."/>
            <person name="Sonavane S."/>
            <person name="Akerstrom W."/>
            <person name="Nylinder S."/>
            <person name="Hedman E."/>
            <person name="Kallberg Y."/>
        </authorList>
    </citation>
    <scope>NUCLEOTIDE SEQUENCE [LARGE SCALE GENOMIC DNA]</scope>
</reference>
<gene>
    <name evidence="1" type="ORF">LARSCL_LOCUS2092</name>
</gene>
<keyword evidence="2" id="KW-1185">Reference proteome</keyword>
<comment type="caution">
    <text evidence="1">The sequence shown here is derived from an EMBL/GenBank/DDBJ whole genome shotgun (WGS) entry which is preliminary data.</text>
</comment>
<accession>A0AAV1Z2U0</accession>
<dbReference type="Proteomes" id="UP001497382">
    <property type="component" value="Unassembled WGS sequence"/>
</dbReference>
<sequence>MRFDLNTKNPENTNYSELGLCSSPRNSKNYSRYVIYRARTTADQTTSVGNVSKHKESKANLDPGILIIFGKRTCRRRSSKKWFIASASPVVHGLGRTNAPGSTAGYSPFSRSKSPCLFFNNDGQTELEYSRDTCNRSLPPSEREEEGISLSTEVTYVACVYRTVCDKLKCEICQSSKEE</sequence>
<name>A0AAV1Z2U0_9ARAC</name>
<dbReference type="EMBL" id="CAXIEN010000014">
    <property type="protein sequence ID" value="CAL1264639.1"/>
    <property type="molecule type" value="Genomic_DNA"/>
</dbReference>
<evidence type="ECO:0000313" key="2">
    <source>
        <dbReference type="Proteomes" id="UP001497382"/>
    </source>
</evidence>
<dbReference type="AlphaFoldDB" id="A0AAV1Z2U0"/>
<evidence type="ECO:0000313" key="1">
    <source>
        <dbReference type="EMBL" id="CAL1264639.1"/>
    </source>
</evidence>